<keyword evidence="4" id="KW-1185">Reference proteome</keyword>
<gene>
    <name evidence="3" type="ORF">LSAA_14551</name>
</gene>
<feature type="compositionally biased region" description="Basic and acidic residues" evidence="2">
    <location>
        <begin position="384"/>
        <end position="396"/>
    </location>
</feature>
<protein>
    <submittedName>
        <fullName evidence="3">(salmon louse) hypothetical protein</fullName>
    </submittedName>
</protein>
<dbReference type="AlphaFoldDB" id="A0A7R8D8K4"/>
<reference evidence="3" key="1">
    <citation type="submission" date="2021-02" db="EMBL/GenBank/DDBJ databases">
        <authorList>
            <person name="Bekaert M."/>
        </authorList>
    </citation>
    <scope>NUCLEOTIDE SEQUENCE</scope>
    <source>
        <strain evidence="3">IoA-00</strain>
    </source>
</reference>
<dbReference type="Proteomes" id="UP000675881">
    <property type="component" value="Chromosome 9"/>
</dbReference>
<evidence type="ECO:0000313" key="3">
    <source>
        <dbReference type="EMBL" id="CAF3036056.1"/>
    </source>
</evidence>
<evidence type="ECO:0000313" key="4">
    <source>
        <dbReference type="Proteomes" id="UP000675881"/>
    </source>
</evidence>
<name>A0A7R8D8K4_LEPSM</name>
<sequence>MNEYYNDLVLMVFDHEIKEGKKVSGKLSDKEKVKLNNGDASEIRKKEEQLNKMGEEKKNKKEIGILRKKEEKKKLEEIQKLESLREEESKKIQEEFAMRQRLLQEQHAKEIKMLKQREKEVDVLQKHTSSSKEVQTENISTENKIKKLQELYLKKLTQQQIDQSRLAGEQEKTSDMCEVDVEEPNKNITTETYMRNVFSNTDDPRRSILKYRNKGNQTDFSIQKKGATFLHTFLISNVEIEHVGEWIKSMSTSEENRHFKDAMTQTNETRPFNMANAMSESALFNYMASKTHSRRHSDDIYSQPERPNFKNTSLPLPTPSRNNNAEEVTIDRGTPISTLKISAPMYSPLIINVPDVISLSKVVPEMKLKSPYTKYHTNSTLRDSFNKERSISAKTEEQDEQDLDEEDEHELTACANNQHSPNTNDEKTYFIPEQHSRPAPRRISHLKTMDS</sequence>
<keyword evidence="1" id="KW-0175">Coiled coil</keyword>
<accession>A0A7R8D8K4</accession>
<feature type="region of interest" description="Disordered" evidence="2">
    <location>
        <begin position="294"/>
        <end position="325"/>
    </location>
</feature>
<organism evidence="3 4">
    <name type="scientific">Lepeophtheirus salmonis</name>
    <name type="common">Salmon louse</name>
    <name type="synonym">Caligus salmonis</name>
    <dbReference type="NCBI Taxonomy" id="72036"/>
    <lineage>
        <taxon>Eukaryota</taxon>
        <taxon>Metazoa</taxon>
        <taxon>Ecdysozoa</taxon>
        <taxon>Arthropoda</taxon>
        <taxon>Crustacea</taxon>
        <taxon>Multicrustacea</taxon>
        <taxon>Hexanauplia</taxon>
        <taxon>Copepoda</taxon>
        <taxon>Siphonostomatoida</taxon>
        <taxon>Caligidae</taxon>
        <taxon>Lepeophtheirus</taxon>
    </lineage>
</organism>
<feature type="compositionally biased region" description="Polar residues" evidence="2">
    <location>
        <begin position="414"/>
        <end position="423"/>
    </location>
</feature>
<feature type="compositionally biased region" description="Polar residues" evidence="2">
    <location>
        <begin position="309"/>
        <end position="325"/>
    </location>
</feature>
<feature type="coiled-coil region" evidence="1">
    <location>
        <begin position="43"/>
        <end position="91"/>
    </location>
</feature>
<proteinExistence type="predicted"/>
<feature type="region of interest" description="Disordered" evidence="2">
    <location>
        <begin position="377"/>
        <end position="451"/>
    </location>
</feature>
<dbReference type="EMBL" id="HG994588">
    <property type="protein sequence ID" value="CAF3036056.1"/>
    <property type="molecule type" value="Genomic_DNA"/>
</dbReference>
<evidence type="ECO:0000256" key="2">
    <source>
        <dbReference type="SAM" id="MobiDB-lite"/>
    </source>
</evidence>
<evidence type="ECO:0000256" key="1">
    <source>
        <dbReference type="SAM" id="Coils"/>
    </source>
</evidence>
<feature type="compositionally biased region" description="Acidic residues" evidence="2">
    <location>
        <begin position="397"/>
        <end position="409"/>
    </location>
</feature>